<feature type="domain" description="Peptidoglycan binding-like" evidence="1">
    <location>
        <begin position="39"/>
        <end position="80"/>
    </location>
</feature>
<dbReference type="AlphaFoldDB" id="X1IPU3"/>
<dbReference type="SUPFAM" id="SSF47090">
    <property type="entry name" value="PGBD-like"/>
    <property type="match status" value="1"/>
</dbReference>
<organism evidence="2">
    <name type="scientific">marine sediment metagenome</name>
    <dbReference type="NCBI Taxonomy" id="412755"/>
    <lineage>
        <taxon>unclassified sequences</taxon>
        <taxon>metagenomes</taxon>
        <taxon>ecological metagenomes</taxon>
    </lineage>
</organism>
<sequence length="263" mass="29997">TPTPTPKEPIRIQGEANETEAQVIEAYEFTENLARGAKGEEVVKLQYLLSLFPDVYPEGLVTGIFDSLTEEAVKKFQEKHAEEILGPQGLSEGTGFVGPTTRAKLNELARESIPEDLQYLLSLFPSPAAIEERIEEIKKSPVFLRLAEKIGEDDAECLFELTHDFESIMTEEFIDEFIIDHSPGYDADNDVTIIGDPEAPYFLEIAENSLDRLYGYSPEFYQYAIEEFRYIRGINFGTRCHSARTGGLWMERNTYNYIYDYKD</sequence>
<evidence type="ECO:0000313" key="2">
    <source>
        <dbReference type="EMBL" id="GAH71285.1"/>
    </source>
</evidence>
<reference evidence="2" key="1">
    <citation type="journal article" date="2014" name="Front. Microbiol.">
        <title>High frequency of phylogenetically diverse reductive dehalogenase-homologous genes in deep subseafloor sedimentary metagenomes.</title>
        <authorList>
            <person name="Kawai M."/>
            <person name="Futagami T."/>
            <person name="Toyoda A."/>
            <person name="Takaki Y."/>
            <person name="Nishi S."/>
            <person name="Hori S."/>
            <person name="Arai W."/>
            <person name="Tsubouchi T."/>
            <person name="Morono Y."/>
            <person name="Uchiyama I."/>
            <person name="Ito T."/>
            <person name="Fujiyama A."/>
            <person name="Inagaki F."/>
            <person name="Takami H."/>
        </authorList>
    </citation>
    <scope>NUCLEOTIDE SEQUENCE</scope>
    <source>
        <strain evidence="2">Expedition CK06-06</strain>
    </source>
</reference>
<accession>X1IPU3</accession>
<feature type="non-terminal residue" evidence="2">
    <location>
        <position position="263"/>
    </location>
</feature>
<dbReference type="Pfam" id="PF01471">
    <property type="entry name" value="PG_binding_1"/>
    <property type="match status" value="1"/>
</dbReference>
<comment type="caution">
    <text evidence="2">The sequence shown here is derived from an EMBL/GenBank/DDBJ whole genome shotgun (WGS) entry which is preliminary data.</text>
</comment>
<proteinExistence type="predicted"/>
<dbReference type="InterPro" id="IPR036366">
    <property type="entry name" value="PGBDSf"/>
</dbReference>
<name>X1IPU3_9ZZZZ</name>
<dbReference type="InterPro" id="IPR036365">
    <property type="entry name" value="PGBD-like_sf"/>
</dbReference>
<dbReference type="InterPro" id="IPR002477">
    <property type="entry name" value="Peptidoglycan-bd-like"/>
</dbReference>
<feature type="non-terminal residue" evidence="2">
    <location>
        <position position="1"/>
    </location>
</feature>
<gene>
    <name evidence="2" type="ORF">S03H2_49293</name>
</gene>
<evidence type="ECO:0000259" key="1">
    <source>
        <dbReference type="Pfam" id="PF01471"/>
    </source>
</evidence>
<protein>
    <recommendedName>
        <fullName evidence="1">Peptidoglycan binding-like domain-containing protein</fullName>
    </recommendedName>
</protein>
<dbReference type="Gene3D" id="1.10.101.10">
    <property type="entry name" value="PGBD-like superfamily/PGBD"/>
    <property type="match status" value="1"/>
</dbReference>
<dbReference type="EMBL" id="BARU01031138">
    <property type="protein sequence ID" value="GAH71285.1"/>
    <property type="molecule type" value="Genomic_DNA"/>
</dbReference>